<dbReference type="InterPro" id="IPR036388">
    <property type="entry name" value="WH-like_DNA-bd_sf"/>
</dbReference>
<dbReference type="SMART" id="SM00895">
    <property type="entry name" value="FCD"/>
    <property type="match status" value="1"/>
</dbReference>
<comment type="caution">
    <text evidence="5">The sequence shown here is derived from an EMBL/GenBank/DDBJ whole genome shotgun (WGS) entry which is preliminary data.</text>
</comment>
<protein>
    <submittedName>
        <fullName evidence="5">FadR family transcriptional regulator</fullName>
    </submittedName>
</protein>
<keyword evidence="6" id="KW-1185">Reference proteome</keyword>
<dbReference type="RefSeq" id="WP_191771991.1">
    <property type="nucleotide sequence ID" value="NZ_JACYFU010000001.1"/>
</dbReference>
<dbReference type="SMART" id="SM00345">
    <property type="entry name" value="HTH_GNTR"/>
    <property type="match status" value="1"/>
</dbReference>
<dbReference type="SUPFAM" id="SSF48008">
    <property type="entry name" value="GntR ligand-binding domain-like"/>
    <property type="match status" value="1"/>
</dbReference>
<accession>A0A927IRJ6</accession>
<reference evidence="5" key="1">
    <citation type="submission" date="2020-09" db="EMBL/GenBank/DDBJ databases">
        <title>Genome seq and assembly of Devosia sp.</title>
        <authorList>
            <person name="Chhetri G."/>
        </authorList>
    </citation>
    <scope>NUCLEOTIDE SEQUENCE</scope>
    <source>
        <strain evidence="5">PTR5</strain>
    </source>
</reference>
<dbReference type="Gene3D" id="1.10.10.10">
    <property type="entry name" value="Winged helix-like DNA-binding domain superfamily/Winged helix DNA-binding domain"/>
    <property type="match status" value="1"/>
</dbReference>
<dbReference type="PROSITE" id="PS50949">
    <property type="entry name" value="HTH_GNTR"/>
    <property type="match status" value="1"/>
</dbReference>
<dbReference type="CDD" id="cd07377">
    <property type="entry name" value="WHTH_GntR"/>
    <property type="match status" value="1"/>
</dbReference>
<dbReference type="PANTHER" id="PTHR43537">
    <property type="entry name" value="TRANSCRIPTIONAL REGULATOR, GNTR FAMILY"/>
    <property type="match status" value="1"/>
</dbReference>
<dbReference type="SUPFAM" id="SSF46785">
    <property type="entry name" value="Winged helix' DNA-binding domain"/>
    <property type="match status" value="1"/>
</dbReference>
<evidence type="ECO:0000256" key="2">
    <source>
        <dbReference type="ARBA" id="ARBA00023125"/>
    </source>
</evidence>
<dbReference type="InterPro" id="IPR008920">
    <property type="entry name" value="TF_FadR/GntR_C"/>
</dbReference>
<organism evidence="5 6">
    <name type="scientific">Devosia oryzisoli</name>
    <dbReference type="NCBI Taxonomy" id="2774138"/>
    <lineage>
        <taxon>Bacteria</taxon>
        <taxon>Pseudomonadati</taxon>
        <taxon>Pseudomonadota</taxon>
        <taxon>Alphaproteobacteria</taxon>
        <taxon>Hyphomicrobiales</taxon>
        <taxon>Devosiaceae</taxon>
        <taxon>Devosia</taxon>
    </lineage>
</organism>
<evidence type="ECO:0000259" key="4">
    <source>
        <dbReference type="PROSITE" id="PS50949"/>
    </source>
</evidence>
<evidence type="ECO:0000256" key="3">
    <source>
        <dbReference type="ARBA" id="ARBA00023163"/>
    </source>
</evidence>
<feature type="domain" description="HTH gntR-type" evidence="4">
    <location>
        <begin position="12"/>
        <end position="79"/>
    </location>
</feature>
<evidence type="ECO:0000313" key="6">
    <source>
        <dbReference type="Proteomes" id="UP000654108"/>
    </source>
</evidence>
<evidence type="ECO:0000256" key="1">
    <source>
        <dbReference type="ARBA" id="ARBA00023015"/>
    </source>
</evidence>
<keyword evidence="1" id="KW-0805">Transcription regulation</keyword>
<dbReference type="Pfam" id="PF00392">
    <property type="entry name" value="GntR"/>
    <property type="match status" value="1"/>
</dbReference>
<dbReference type="InterPro" id="IPR000524">
    <property type="entry name" value="Tscrpt_reg_HTH_GntR"/>
</dbReference>
<dbReference type="EMBL" id="JACYFU010000001">
    <property type="protein sequence ID" value="MBD8063857.1"/>
    <property type="molecule type" value="Genomic_DNA"/>
</dbReference>
<dbReference type="Pfam" id="PF07729">
    <property type="entry name" value="FCD"/>
    <property type="match status" value="1"/>
</dbReference>
<dbReference type="Gene3D" id="1.20.120.530">
    <property type="entry name" value="GntR ligand-binding domain-like"/>
    <property type="match status" value="1"/>
</dbReference>
<dbReference type="GO" id="GO:0003700">
    <property type="term" value="F:DNA-binding transcription factor activity"/>
    <property type="evidence" value="ECO:0007669"/>
    <property type="project" value="InterPro"/>
</dbReference>
<dbReference type="InterPro" id="IPR011711">
    <property type="entry name" value="GntR_C"/>
</dbReference>
<dbReference type="PRINTS" id="PR00035">
    <property type="entry name" value="HTHGNTR"/>
</dbReference>
<keyword evidence="3" id="KW-0804">Transcription</keyword>
<sequence length="259" mass="28178">MAIRNETRLEQASAASAVADHLAQEILGQMAPGTSLPSEAELAERYAVSRLTIRESVKLLAGRGLLELARGRRAVVREPDGSAFADFLTSVIRYDAKGLFDLVEVRLTLEVQSATLAAKRSSRAGITAIETAIEGMRGLVEPDGTVASAEAESRFHDFDVGFHEAVAMASGNRVLSFLFEAMAGPLKEGFFISRRGNEYRGHTALDTIEAHQRILDCIRDGNARAAAEAMRFHLKDTERDIRTALSRMAKQPNRTPAAP</sequence>
<proteinExistence type="predicted"/>
<dbReference type="PANTHER" id="PTHR43537:SF44">
    <property type="entry name" value="GNTR FAMILY REGULATORY PROTEIN"/>
    <property type="match status" value="1"/>
</dbReference>
<dbReference type="InterPro" id="IPR036390">
    <property type="entry name" value="WH_DNA-bd_sf"/>
</dbReference>
<gene>
    <name evidence="5" type="ORF">IC608_00020</name>
</gene>
<name>A0A927IRJ6_9HYPH</name>
<evidence type="ECO:0000313" key="5">
    <source>
        <dbReference type="EMBL" id="MBD8063857.1"/>
    </source>
</evidence>
<keyword evidence="2" id="KW-0238">DNA-binding</keyword>
<dbReference type="AlphaFoldDB" id="A0A927IRJ6"/>
<dbReference type="Proteomes" id="UP000654108">
    <property type="component" value="Unassembled WGS sequence"/>
</dbReference>
<dbReference type="GO" id="GO:0003677">
    <property type="term" value="F:DNA binding"/>
    <property type="evidence" value="ECO:0007669"/>
    <property type="project" value="UniProtKB-KW"/>
</dbReference>